<dbReference type="InterPro" id="IPR056823">
    <property type="entry name" value="TEN-like_YD-shell"/>
</dbReference>
<protein>
    <submittedName>
        <fullName evidence="5">RHS repeat-associated core domain-containing protein</fullName>
    </submittedName>
</protein>
<proteinExistence type="predicted"/>
<evidence type="ECO:0000256" key="3">
    <source>
        <dbReference type="SAM" id="SignalP"/>
    </source>
</evidence>
<dbReference type="PANTHER" id="PTHR32305:SF15">
    <property type="entry name" value="PROTEIN RHSA-RELATED"/>
    <property type="match status" value="1"/>
</dbReference>
<gene>
    <name evidence="5" type="ORF">AB6713_02790</name>
</gene>
<dbReference type="Gene3D" id="2.180.10.10">
    <property type="entry name" value="RHS repeat-associated core"/>
    <property type="match status" value="1"/>
</dbReference>
<feature type="region of interest" description="Disordered" evidence="2">
    <location>
        <begin position="139"/>
        <end position="171"/>
    </location>
</feature>
<dbReference type="Pfam" id="PF25023">
    <property type="entry name" value="TEN_YD-shell"/>
    <property type="match status" value="1"/>
</dbReference>
<sequence length="203" mass="22252">MNALTKRWGLWLLLGLAWMQPAQAQTVVRYYHTDALGSVVERREYEPYGAQLTPAVQDGPGYTGHVQDAATGLVYMQQRYYDAKLGRFLSVDPVTADANTGGNFNRYWYANNNPYKSIDPDGRRACGKDTTCRLEQGERGGTIRVNAGGSTANASIPEAPSPNARPTSAATKSFAQKAAGFGEDVIDEAWNRWLPAFLAAEVR</sequence>
<evidence type="ECO:0000256" key="2">
    <source>
        <dbReference type="SAM" id="MobiDB-lite"/>
    </source>
</evidence>
<evidence type="ECO:0000259" key="4">
    <source>
        <dbReference type="Pfam" id="PF25023"/>
    </source>
</evidence>
<reference evidence="5 6" key="1">
    <citation type="submission" date="2024-07" db="EMBL/GenBank/DDBJ databases">
        <title>Luteimonas salilacus sp. nov., isolated from the shore soil of Salt Lake in Tibet of China.</title>
        <authorList>
            <person name="Zhang X."/>
            <person name="Li A."/>
        </authorList>
    </citation>
    <scope>NUCLEOTIDE SEQUENCE [LARGE SCALE GENOMIC DNA]</scope>
    <source>
        <strain evidence="5 6">B3-2-R+30</strain>
    </source>
</reference>
<keyword evidence="3" id="KW-0732">Signal</keyword>
<evidence type="ECO:0000313" key="6">
    <source>
        <dbReference type="Proteomes" id="UP001566331"/>
    </source>
</evidence>
<feature type="signal peptide" evidence="3">
    <location>
        <begin position="1"/>
        <end position="24"/>
    </location>
</feature>
<accession>A0ABV4HLE5</accession>
<dbReference type="NCBIfam" id="TIGR03696">
    <property type="entry name" value="Rhs_assc_core"/>
    <property type="match status" value="1"/>
</dbReference>
<keyword evidence="1" id="KW-0677">Repeat</keyword>
<dbReference type="EMBL" id="JBFWIC010000002">
    <property type="protein sequence ID" value="MEZ0473542.1"/>
    <property type="molecule type" value="Genomic_DNA"/>
</dbReference>
<organism evidence="5 6">
    <name type="scientific">Luteimonas salinilitoris</name>
    <dbReference type="NCBI Taxonomy" id="3237697"/>
    <lineage>
        <taxon>Bacteria</taxon>
        <taxon>Pseudomonadati</taxon>
        <taxon>Pseudomonadota</taxon>
        <taxon>Gammaproteobacteria</taxon>
        <taxon>Lysobacterales</taxon>
        <taxon>Lysobacteraceae</taxon>
        <taxon>Luteimonas</taxon>
    </lineage>
</organism>
<dbReference type="InterPro" id="IPR050708">
    <property type="entry name" value="T6SS_VgrG/RHS"/>
</dbReference>
<feature type="chain" id="PRO_5047498380" evidence="3">
    <location>
        <begin position="25"/>
        <end position="203"/>
    </location>
</feature>
<feature type="domain" description="Teneurin-like YD-shell" evidence="4">
    <location>
        <begin position="34"/>
        <end position="114"/>
    </location>
</feature>
<comment type="caution">
    <text evidence="5">The sequence shown here is derived from an EMBL/GenBank/DDBJ whole genome shotgun (WGS) entry which is preliminary data.</text>
</comment>
<dbReference type="InterPro" id="IPR022385">
    <property type="entry name" value="Rhs_assc_core"/>
</dbReference>
<evidence type="ECO:0000256" key="1">
    <source>
        <dbReference type="ARBA" id="ARBA00022737"/>
    </source>
</evidence>
<dbReference type="RefSeq" id="WP_370562297.1">
    <property type="nucleotide sequence ID" value="NZ_JBFWIB010000001.1"/>
</dbReference>
<dbReference type="PANTHER" id="PTHR32305">
    <property type="match status" value="1"/>
</dbReference>
<dbReference type="Proteomes" id="UP001566331">
    <property type="component" value="Unassembled WGS sequence"/>
</dbReference>
<keyword evidence="6" id="KW-1185">Reference proteome</keyword>
<name>A0ABV4HLE5_9GAMM</name>
<evidence type="ECO:0000313" key="5">
    <source>
        <dbReference type="EMBL" id="MEZ0473542.1"/>
    </source>
</evidence>